<evidence type="ECO:0000313" key="2">
    <source>
        <dbReference type="Proteomes" id="UP000248198"/>
    </source>
</evidence>
<organism evidence="1 2">
    <name type="scientific">Pedobacter nutrimenti</name>
    <dbReference type="NCBI Taxonomy" id="1241337"/>
    <lineage>
        <taxon>Bacteria</taxon>
        <taxon>Pseudomonadati</taxon>
        <taxon>Bacteroidota</taxon>
        <taxon>Sphingobacteriia</taxon>
        <taxon>Sphingobacteriales</taxon>
        <taxon>Sphingobacteriaceae</taxon>
        <taxon>Pedobacter</taxon>
    </lineage>
</organism>
<reference evidence="1 2" key="1">
    <citation type="submission" date="2018-06" db="EMBL/GenBank/DDBJ databases">
        <title>Genomic Encyclopedia of Archaeal and Bacterial Type Strains, Phase II (KMG-II): from individual species to whole genera.</title>
        <authorList>
            <person name="Goeker M."/>
        </authorList>
    </citation>
    <scope>NUCLEOTIDE SEQUENCE [LARGE SCALE GENOMIC DNA]</scope>
    <source>
        <strain evidence="1 2">DSM 27372</strain>
    </source>
</reference>
<dbReference type="RefSeq" id="WP_110830148.1">
    <property type="nucleotide sequence ID" value="NZ_QKLU01000003.1"/>
</dbReference>
<comment type="caution">
    <text evidence="1">The sequence shown here is derived from an EMBL/GenBank/DDBJ whole genome shotgun (WGS) entry which is preliminary data.</text>
</comment>
<dbReference type="OrthoDB" id="766527at2"/>
<dbReference type="AlphaFoldDB" id="A0A318UFG7"/>
<gene>
    <name evidence="1" type="ORF">B0O44_103553</name>
</gene>
<accession>A0A318UFG7</accession>
<dbReference type="EMBL" id="QKLU01000003">
    <property type="protein sequence ID" value="PYF75106.1"/>
    <property type="molecule type" value="Genomic_DNA"/>
</dbReference>
<protein>
    <submittedName>
        <fullName evidence="1">Uncharacterized protein</fullName>
    </submittedName>
</protein>
<name>A0A318UFG7_9SPHI</name>
<keyword evidence="2" id="KW-1185">Reference proteome</keyword>
<evidence type="ECO:0000313" key="1">
    <source>
        <dbReference type="EMBL" id="PYF75106.1"/>
    </source>
</evidence>
<proteinExistence type="predicted"/>
<sequence>MNHKEKQAALEKYKAIAIATLDYLIKNYTGKLVFDQYDPHVMVYSTQKEQVERYFKQRKLDQLKRHSTNFQRILLHNLDVKFKDFIKEQTGYEIDIFKDLQDRIEAIVASKEITKDRELYDVRLMSDIYEKTNGDQKKLAVLQNLVVAFTDKIPVERSSKVISEQKYKEMRRRSGFLLDLASPDKKNRLELYTNGKDGCAQTSVNVYLKDGNGGAVYTAKGQSLPIKTYWKDNRTVVIETKKTYEVTTRYEKLSSLKNVIRIEYTED</sequence>
<dbReference type="Proteomes" id="UP000248198">
    <property type="component" value="Unassembled WGS sequence"/>
</dbReference>